<dbReference type="AlphaFoldDB" id="A0A8S2YS26"/>
<comment type="caution">
    <text evidence="1">The sequence shown here is derived from an EMBL/GenBank/DDBJ whole genome shotgun (WGS) entry which is preliminary data.</text>
</comment>
<organism evidence="1 2">
    <name type="scientific">Didymodactylos carnosus</name>
    <dbReference type="NCBI Taxonomy" id="1234261"/>
    <lineage>
        <taxon>Eukaryota</taxon>
        <taxon>Metazoa</taxon>
        <taxon>Spiralia</taxon>
        <taxon>Gnathifera</taxon>
        <taxon>Rotifera</taxon>
        <taxon>Eurotatoria</taxon>
        <taxon>Bdelloidea</taxon>
        <taxon>Philodinida</taxon>
        <taxon>Philodinidae</taxon>
        <taxon>Didymodactylos</taxon>
    </lineage>
</organism>
<evidence type="ECO:0000313" key="2">
    <source>
        <dbReference type="Proteomes" id="UP000681722"/>
    </source>
</evidence>
<dbReference type="EMBL" id="CAJOBC010120897">
    <property type="protein sequence ID" value="CAF4573792.1"/>
    <property type="molecule type" value="Genomic_DNA"/>
</dbReference>
<protein>
    <submittedName>
        <fullName evidence="1">Uncharacterized protein</fullName>
    </submittedName>
</protein>
<accession>A0A8S2YS26</accession>
<dbReference type="Proteomes" id="UP000681722">
    <property type="component" value="Unassembled WGS sequence"/>
</dbReference>
<gene>
    <name evidence="1" type="ORF">SRO942_LOCUS47876</name>
</gene>
<reference evidence="1" key="1">
    <citation type="submission" date="2021-02" db="EMBL/GenBank/DDBJ databases">
        <authorList>
            <person name="Nowell W R."/>
        </authorList>
    </citation>
    <scope>NUCLEOTIDE SEQUENCE</scope>
</reference>
<sequence length="276" mass="32886">MIILFESVLESYKLDYCLPFYFNIKTIYQPVLKYLYKDDKDTIIISDLKLACKTVIEQLSISLFIEGRFYGGRKLLQTIWYPIVLESLPRNNFEIAEFITEHHYYSLAYRQYGKSLLDIMIHVQEQLLMYFISANETNQNILLLRSLGHLYYIKSLTDDRSCLLKALDYSLITTVHAKEQQIRSYLAFSIYLCNFKQYYEKAITLLETAINIEYKEFNNDFITLYSSHKLIYSDDIQSLLQIYNAINISTKTYILYLMCRLYKYTNKKDQGRETFI</sequence>
<feature type="non-terminal residue" evidence="1">
    <location>
        <position position="1"/>
    </location>
</feature>
<evidence type="ECO:0000313" key="1">
    <source>
        <dbReference type="EMBL" id="CAF4573792.1"/>
    </source>
</evidence>
<name>A0A8S2YS26_9BILA</name>
<proteinExistence type="predicted"/>
<feature type="non-terminal residue" evidence="1">
    <location>
        <position position="276"/>
    </location>
</feature>